<evidence type="ECO:0000313" key="1">
    <source>
        <dbReference type="EMBL" id="MBA0784797.1"/>
    </source>
</evidence>
<organism evidence="1 2">
    <name type="scientific">Gossypium trilobum</name>
    <dbReference type="NCBI Taxonomy" id="34281"/>
    <lineage>
        <taxon>Eukaryota</taxon>
        <taxon>Viridiplantae</taxon>
        <taxon>Streptophyta</taxon>
        <taxon>Embryophyta</taxon>
        <taxon>Tracheophyta</taxon>
        <taxon>Spermatophyta</taxon>
        <taxon>Magnoliopsida</taxon>
        <taxon>eudicotyledons</taxon>
        <taxon>Gunneridae</taxon>
        <taxon>Pentapetalae</taxon>
        <taxon>rosids</taxon>
        <taxon>malvids</taxon>
        <taxon>Malvales</taxon>
        <taxon>Malvaceae</taxon>
        <taxon>Malvoideae</taxon>
        <taxon>Gossypium</taxon>
    </lineage>
</organism>
<sequence length="224" mass="25939">MISTMFSFQRVHNLGHYLGVPLFHQRITSSTLQFVMEKVRGKLQSWEAKNLFITGRITLAQSIYLSIPSYFMQPIMIPRKIHDEIERHIPSNVNLDSDCFLYKMTTEARLWNFDLFRALKEGEWNPKYEKWKMTPPVLFVLEALFMIKREIGLLDITDSLVNVRSLIQNSGAFLTVSNLFKEAAMIKLSFILIVLEVTKTILGNSSTASALIRRIHDILSQENQ</sequence>
<dbReference type="Proteomes" id="UP000593568">
    <property type="component" value="Unassembled WGS sequence"/>
</dbReference>
<accession>A0A7J9FHT6</accession>
<keyword evidence="2" id="KW-1185">Reference proteome</keyword>
<dbReference type="PANTHER" id="PTHR33116:SF75">
    <property type="entry name" value="RIBONUCLEASE H PROTEIN"/>
    <property type="match status" value="1"/>
</dbReference>
<name>A0A7J9FHT6_9ROSI</name>
<comment type="caution">
    <text evidence="1">The sequence shown here is derived from an EMBL/GenBank/DDBJ whole genome shotgun (WGS) entry which is preliminary data.</text>
</comment>
<proteinExistence type="predicted"/>
<evidence type="ECO:0000313" key="2">
    <source>
        <dbReference type="Proteomes" id="UP000593568"/>
    </source>
</evidence>
<dbReference type="AlphaFoldDB" id="A0A7J9FHT6"/>
<gene>
    <name evidence="1" type="ORF">Gotri_025998</name>
</gene>
<dbReference type="PANTHER" id="PTHR33116">
    <property type="entry name" value="REVERSE TRANSCRIPTASE ZINC-BINDING DOMAIN-CONTAINING PROTEIN-RELATED-RELATED"/>
    <property type="match status" value="1"/>
</dbReference>
<dbReference type="EMBL" id="JABEZW010216304">
    <property type="protein sequence ID" value="MBA0784797.1"/>
    <property type="molecule type" value="Genomic_DNA"/>
</dbReference>
<reference evidence="1 2" key="1">
    <citation type="journal article" date="2019" name="Genome Biol. Evol.">
        <title>Insights into the evolution of the New World diploid cottons (Gossypium, subgenus Houzingenia) based on genome sequencing.</title>
        <authorList>
            <person name="Grover C.E."/>
            <person name="Arick M.A. 2nd"/>
            <person name="Thrash A."/>
            <person name="Conover J.L."/>
            <person name="Sanders W.S."/>
            <person name="Peterson D.G."/>
            <person name="Frelichowski J.E."/>
            <person name="Scheffler J.A."/>
            <person name="Scheffler B.E."/>
            <person name="Wendel J.F."/>
        </authorList>
    </citation>
    <scope>NUCLEOTIDE SEQUENCE [LARGE SCALE GENOMIC DNA]</scope>
    <source>
        <strain evidence="1">8</strain>
        <tissue evidence="1">Leaf</tissue>
    </source>
</reference>
<protein>
    <submittedName>
        <fullName evidence="1">Uncharacterized protein</fullName>
    </submittedName>
</protein>